<dbReference type="InterPro" id="IPR009091">
    <property type="entry name" value="RCC1/BLIP-II"/>
</dbReference>
<evidence type="ECO:0000256" key="4">
    <source>
        <dbReference type="SAM" id="MobiDB-lite"/>
    </source>
</evidence>
<dbReference type="EMBL" id="JALLAZ020001557">
    <property type="protein sequence ID" value="KAL3773023.1"/>
    <property type="molecule type" value="Genomic_DNA"/>
</dbReference>
<feature type="repeat" description="RCC1" evidence="3">
    <location>
        <begin position="2240"/>
        <end position="2295"/>
    </location>
</feature>
<feature type="region of interest" description="Disordered" evidence="4">
    <location>
        <begin position="484"/>
        <end position="514"/>
    </location>
</feature>
<feature type="repeat" description="RCC1" evidence="3">
    <location>
        <begin position="2190"/>
        <end position="2239"/>
    </location>
</feature>
<feature type="region of interest" description="Disordered" evidence="4">
    <location>
        <begin position="2578"/>
        <end position="2634"/>
    </location>
</feature>
<dbReference type="PANTHER" id="PTHR45982:SF1">
    <property type="entry name" value="REGULATOR OF CHROMOSOME CONDENSATION"/>
    <property type="match status" value="1"/>
</dbReference>
<feature type="repeat" description="RCC1" evidence="3">
    <location>
        <begin position="1088"/>
        <end position="1139"/>
    </location>
</feature>
<feature type="repeat" description="RCC1" evidence="3">
    <location>
        <begin position="1798"/>
        <end position="1847"/>
    </location>
</feature>
<feature type="repeat" description="RCC1" evidence="3">
    <location>
        <begin position="1949"/>
        <end position="2002"/>
    </location>
</feature>
<name>A0ABD3NAE5_9STRA</name>
<dbReference type="PRINTS" id="PR00633">
    <property type="entry name" value="RCCNDNSATION"/>
</dbReference>
<feature type="compositionally biased region" description="Basic and acidic residues" evidence="4">
    <location>
        <begin position="86"/>
        <end position="102"/>
    </location>
</feature>
<feature type="compositionally biased region" description="Polar residues" evidence="4">
    <location>
        <begin position="2017"/>
        <end position="2029"/>
    </location>
</feature>
<keyword evidence="7" id="KW-1185">Reference proteome</keyword>
<reference evidence="6 7" key="1">
    <citation type="submission" date="2024-10" db="EMBL/GenBank/DDBJ databases">
        <title>Updated reference genomes for cyclostephanoid diatoms.</title>
        <authorList>
            <person name="Roberts W.R."/>
            <person name="Alverson A.J."/>
        </authorList>
    </citation>
    <scope>NUCLEOTIDE SEQUENCE [LARGE SCALE GENOMIC DNA]</scope>
    <source>
        <strain evidence="6 7">AJA276-08</strain>
    </source>
</reference>
<feature type="repeat" description="RCC1" evidence="3">
    <location>
        <begin position="1747"/>
        <end position="1797"/>
    </location>
</feature>
<dbReference type="PROSITE" id="PS50012">
    <property type="entry name" value="RCC1_3"/>
    <property type="match status" value="12"/>
</dbReference>
<feature type="compositionally biased region" description="Polar residues" evidence="4">
    <location>
        <begin position="2579"/>
        <end position="2590"/>
    </location>
</feature>
<feature type="region of interest" description="Disordered" evidence="4">
    <location>
        <begin position="2008"/>
        <end position="2050"/>
    </location>
</feature>
<feature type="region of interest" description="Disordered" evidence="4">
    <location>
        <begin position="594"/>
        <end position="628"/>
    </location>
</feature>
<feature type="region of interest" description="Disordered" evidence="4">
    <location>
        <begin position="53"/>
        <end position="104"/>
    </location>
</feature>
<evidence type="ECO:0000259" key="5">
    <source>
        <dbReference type="Pfam" id="PF25390"/>
    </source>
</evidence>
<feature type="repeat" description="RCC1" evidence="3">
    <location>
        <begin position="1344"/>
        <end position="1393"/>
    </location>
</feature>
<feature type="compositionally biased region" description="Low complexity" evidence="4">
    <location>
        <begin position="594"/>
        <end position="626"/>
    </location>
</feature>
<sequence>MNKRIYSRRVLPTTVVPVLSILGSTTSAIATSNGVNAARAYAQLRADVTSHKFRNRSHGYAKTENDRSSATTKRSEGEFSTEGEGEERRLETENGDHDEGTRMPRQSPIVIDIKKRDHSKPPSDSMAALLITSEWSPEQPIVRSKYNPLIPFYPDLVTHTCHADNYYPEHYLYDISAYFSHSPQACCELHFNGLDSENCIKGVVYDSSIIQHNEGNTMNGMMKKEGYRLDDVTHFEFEGTPAGIGEGGGEEGTIPMGKKKPMNTSGGYSYESPPQSEYPTYSPTQIGVPTGVNGEWSGNQYPTYSPTRMGVVWGSNTGAPILSQPIYHYCGTSFVDANIKCGRPCPSGTDADCTQGESCFADAITCPAYAGTSDTPIYNYCGTSFVDANAKCGKACPSGTDADCSQGESCFADVIECPVYAGTFEVEGNANNDNGLNTDANAVEWDEGGLHLKQIRCERRILQWDYGWDEGGYGWDAKSTKSKASKMAKSKASKMAKSKAHKKSKSMDGNAYPTHSPTQAYSPIGWGGSEYPTHSPTQAYSPTGWGGSEYPTHLPAQKGGDWGGATYTYDPTCLPTYSPGLSKQSKITLSTAPTTLSTAPTAPTTPAASKNGDEYPTYSPTGTYSPTEKRILTYSPTSKGGGWGGNKYPTYSPTQKGGGWDGGWGGWGGTKIPTYSPTWKGGGWGGATYSPTKSDNTNATTSIPTKSITLLPSATPTMGETTSIPTKSITLLPSATPTMGEPTEIPTMEGTIGPPLDLLVWGSPFSTSQPEDDGNILIPLDSEIVGIDASAGTKYSLVIYPDGRAFSTGYITDPNGSYYHGHLGIRPEDLVEGQNMWLEIERVFDHDMGGVTFPPRFKKGFAGVENSEGEGDIHTILLDGKGNAWATGNNDAGQLCLGDMIDKLIPQRIPVKNIVDVAIGGQHTLLLDSDGTVYGCGSNKFGQLGLSEAVETSPNPVKVYLLQVPATSVSAGKDHSVIIAEDGNYVMGSNAYGQLCVDTQGENVYAPSAFDVEEKIVTAFEATRESSYILYVDGSVNACGRNNFGQLGDGTEDDAFLATVAMPRESKVVRLLGAGPSSYSAFFVSDDETVFGAGLNDRGQLGVGDEENRNVPTLVKLQDEVKVFVLSSADDHSLTLKEGGVERTAYPTITPTYAPVGEDTELPTPDTIEPTYDETFSPTIIATEPPSILPTIEDIPTSSPTIPQTVSPTQMGLEYFFWGAPEAVGEPVDAPDVTSPINVGSGVIYSGAGTKYTVLILKDGSALAAGYVEDIDDYQGHLGIDQNLILQGVNTFHLIGEVYDLVEAGQDNVTMAVVDAPRFEKVFLGVENTPDTGEIHTVLLDADGNAWATGNNLVGQLCLGDDIDRMIPEKIPIEGKIVDVAIGGEHTLLLLEDGSVYGCGSNAKGQLGLGEEQTVSSPTKLGDLTSAVLSVSAGHSHSLLMATDGIYLSGSNEYGQLCVDTKGENVLTPTALEIDERVAISFEAIKESTFILYDDGSVNACGRNNFGQLGDGTDEDQLIAIAQTNGTVVRLLGVGPSAQSVFFVTSEELVLGTGLNDRGQLGVGDSDDRNLPTRVKFEEMVSIDQLYVSEIHSIAVGTTIGTFLPTTAPSVSVPATSSPTRQGKNMYYWGSPDSIGEADTEDISTPFDSGNNVVDASGGSRYTVILLSDGTALSAGYIDSLENYQGHLGRGDEDVVEGVNEMMTISLVYDSVNLTIIDSPQFDKVFAGVENSPGSGTIHTILLDVQGRAWATGSNEKGQLCLGDDVTMVTIPEKIPIEGKIVDVAIGGEHTLLVDEFGNVYGCGSNVVGQLGLGATEKTSVPTNIDGLASVTSVSAGHSHSVFMSDDGIYFTGSNEFGQLCDNTNGENVLTPSTLDIPGIESATHFEAIKSSSYILYTDGSVSGCGNNEFGQLGDGTNFDRILSLVQLDGVAKFLGVGPSAESVFFVTDDELVWGTGLNDRGQLGTGDTENRNIPTLVKFEEGVILEVLSAAGDHTVAIGSSDGTLIGPSDDGTFEPTKNPSLSPTVGNTSTPTASPTLPSSIELTGSLSISPTLPPLMTDVPTAESEMYYWGSSGSLGDSPSDATLAPLKSGIRAADLSAGSKYTIIVFSDGTAQSGGLIDSLDNYHGHLGLEEVDVSAGENPFKTIMNVFDADNDLIIDAPFFVKAFAGAEDTASSGSIHTLLIDKDGQVWVTGSNNKGQLCLGDTEDRLIPQRVPIDGRVENAAVGGEHTLLLLEDGTVYGCGSNEAGQLGLGDDATLTTGDPITTPTIIEGLPVVESLSSGLSFSLFKAIDGLYVTGSNLYGQLCVDETIGESVTTPYLLADVNVAIVSSFNAIKTSSFILFNDGTIGACGRNEFGQLGDGSNIDRVRTVVEPLPNELPIKMIGVGPSAESVFFVTDDELVWGTGLNDQGQLGTGDTENRNIPTPVKFEEGVVLEVLSAAGDHTVAIGSSDGPSVSPTVENTLTPTAVENTSSPTASPTITLTIDTAGSPSQTSNSPTMPVDTSITPTIDTVSIIPTIPISPSPTIVDTSITPPVATADIAPTISVTPNPTIVEMSSTPPVATVDIAPTIPVTPNPTIDETSSTPPVATVDIAPTIPITPNPTIDETSNTSPVATVDSSPTIPDLSTPPT</sequence>
<dbReference type="Pfam" id="PF25390">
    <property type="entry name" value="WD40_RLD"/>
    <property type="match status" value="3"/>
</dbReference>
<feature type="domain" description="RCC1-like" evidence="5">
    <location>
        <begin position="1332"/>
        <end position="1597"/>
    </location>
</feature>
<dbReference type="InterPro" id="IPR000408">
    <property type="entry name" value="Reg_chr_condens"/>
</dbReference>
<dbReference type="Proteomes" id="UP001530315">
    <property type="component" value="Unassembled WGS sequence"/>
</dbReference>
<protein>
    <recommendedName>
        <fullName evidence="5">RCC1-like domain-containing protein</fullName>
    </recommendedName>
</protein>
<gene>
    <name evidence="6" type="ORF">ACHAW5_000988</name>
</gene>
<feature type="compositionally biased region" description="Low complexity" evidence="4">
    <location>
        <begin position="2030"/>
        <end position="2042"/>
    </location>
</feature>
<feature type="compositionally biased region" description="Basic residues" evidence="4">
    <location>
        <begin position="484"/>
        <end position="504"/>
    </location>
</feature>
<evidence type="ECO:0000256" key="2">
    <source>
        <dbReference type="ARBA" id="ARBA00022737"/>
    </source>
</evidence>
<feature type="compositionally biased region" description="Polar residues" evidence="4">
    <location>
        <begin position="2612"/>
        <end position="2625"/>
    </location>
</feature>
<comment type="caution">
    <text evidence="6">The sequence shown here is derived from an EMBL/GenBank/DDBJ whole genome shotgun (WGS) entry which is preliminary data.</text>
</comment>
<accession>A0ABD3NAE5</accession>
<dbReference type="PANTHER" id="PTHR45982">
    <property type="entry name" value="REGULATOR OF CHROMOSOME CONDENSATION"/>
    <property type="match status" value="1"/>
</dbReference>
<feature type="repeat" description="RCC1" evidence="3">
    <location>
        <begin position="1394"/>
        <end position="1444"/>
    </location>
</feature>
<feature type="compositionally biased region" description="Low complexity" evidence="4">
    <location>
        <begin position="2596"/>
        <end position="2611"/>
    </location>
</feature>
<dbReference type="SUPFAM" id="SSF50985">
    <property type="entry name" value="RCC1/BLIP-II"/>
    <property type="match status" value="4"/>
</dbReference>
<feature type="repeat" description="RCC1" evidence="3">
    <location>
        <begin position="882"/>
        <end position="930"/>
    </location>
</feature>
<keyword evidence="1" id="KW-0344">Guanine-nucleotide releasing factor</keyword>
<dbReference type="InterPro" id="IPR058923">
    <property type="entry name" value="RCC1-like_dom"/>
</dbReference>
<keyword evidence="2" id="KW-0677">Repeat</keyword>
<feature type="compositionally biased region" description="Basic and acidic residues" evidence="4">
    <location>
        <begin position="61"/>
        <end position="77"/>
    </location>
</feature>
<evidence type="ECO:0000256" key="3">
    <source>
        <dbReference type="PROSITE-ProRule" id="PRU00235"/>
    </source>
</evidence>
<feature type="repeat" description="RCC1" evidence="3">
    <location>
        <begin position="1548"/>
        <end position="1599"/>
    </location>
</feature>
<feature type="repeat" description="RCC1" evidence="3">
    <location>
        <begin position="931"/>
        <end position="982"/>
    </location>
</feature>
<evidence type="ECO:0000313" key="6">
    <source>
        <dbReference type="EMBL" id="KAL3773023.1"/>
    </source>
</evidence>
<feature type="repeat" description="RCC1" evidence="3">
    <location>
        <begin position="2401"/>
        <end position="2454"/>
    </location>
</feature>
<organism evidence="6 7">
    <name type="scientific">Stephanodiscus triporus</name>
    <dbReference type="NCBI Taxonomy" id="2934178"/>
    <lineage>
        <taxon>Eukaryota</taxon>
        <taxon>Sar</taxon>
        <taxon>Stramenopiles</taxon>
        <taxon>Ochrophyta</taxon>
        <taxon>Bacillariophyta</taxon>
        <taxon>Coscinodiscophyceae</taxon>
        <taxon>Thalassiosirophycidae</taxon>
        <taxon>Stephanodiscales</taxon>
        <taxon>Stephanodiscaceae</taxon>
        <taxon>Stephanodiscus</taxon>
    </lineage>
</organism>
<dbReference type="Pfam" id="PF00415">
    <property type="entry name" value="RCC1"/>
    <property type="match status" value="3"/>
</dbReference>
<evidence type="ECO:0000313" key="7">
    <source>
        <dbReference type="Proteomes" id="UP001530315"/>
    </source>
</evidence>
<evidence type="ECO:0000256" key="1">
    <source>
        <dbReference type="ARBA" id="ARBA00022658"/>
    </source>
</evidence>
<dbReference type="Gene3D" id="2.130.10.30">
    <property type="entry name" value="Regulator of chromosome condensation 1/beta-lactamase-inhibitor protein II"/>
    <property type="match status" value="7"/>
</dbReference>
<feature type="domain" description="RCC1-like" evidence="5">
    <location>
        <begin position="787"/>
        <end position="1134"/>
    </location>
</feature>
<proteinExistence type="predicted"/>
<feature type="domain" description="RCC1-like" evidence="5">
    <location>
        <begin position="1735"/>
        <end position="2006"/>
    </location>
</feature>
<dbReference type="InterPro" id="IPR051553">
    <property type="entry name" value="Ran_GTPase-activating"/>
</dbReference>